<gene>
    <name evidence="2" type="ORF">SCHCODRAFT_108482</name>
</gene>
<protein>
    <submittedName>
        <fullName evidence="2">Uncharacterized protein</fullName>
    </submittedName>
</protein>
<keyword evidence="3" id="KW-1185">Reference proteome</keyword>
<feature type="transmembrane region" description="Helical" evidence="1">
    <location>
        <begin position="12"/>
        <end position="29"/>
    </location>
</feature>
<dbReference type="Proteomes" id="UP000007431">
    <property type="component" value="Unassembled WGS sequence"/>
</dbReference>
<feature type="non-terminal residue" evidence="2">
    <location>
        <position position="108"/>
    </location>
</feature>
<keyword evidence="1" id="KW-1133">Transmembrane helix</keyword>
<evidence type="ECO:0000313" key="3">
    <source>
        <dbReference type="Proteomes" id="UP000007431"/>
    </source>
</evidence>
<dbReference type="AlphaFoldDB" id="D8Q255"/>
<keyword evidence="1" id="KW-0472">Membrane</keyword>
<evidence type="ECO:0000256" key="1">
    <source>
        <dbReference type="SAM" id="Phobius"/>
    </source>
</evidence>
<evidence type="ECO:0000313" key="2">
    <source>
        <dbReference type="EMBL" id="EFI98624.1"/>
    </source>
</evidence>
<dbReference type="InParanoid" id="D8Q255"/>
<sequence>MPSFLFSTVLDFLYLSFASCNIAFSLYLSSFGSASRSLPTTTCLVSNAHHQSTPNALIAIYASQAITPTFEGHLPLSVINADVVLSLPLSLPVSTRAAGSLKKGGFAL</sequence>
<dbReference type="EMBL" id="GL377305">
    <property type="protein sequence ID" value="EFI98624.1"/>
    <property type="molecule type" value="Genomic_DNA"/>
</dbReference>
<proteinExistence type="predicted"/>
<accession>D8Q255</accession>
<organism evidence="3">
    <name type="scientific">Schizophyllum commune (strain H4-8 / FGSC 9210)</name>
    <name type="common">Split gill fungus</name>
    <dbReference type="NCBI Taxonomy" id="578458"/>
    <lineage>
        <taxon>Eukaryota</taxon>
        <taxon>Fungi</taxon>
        <taxon>Dikarya</taxon>
        <taxon>Basidiomycota</taxon>
        <taxon>Agaricomycotina</taxon>
        <taxon>Agaricomycetes</taxon>
        <taxon>Agaricomycetidae</taxon>
        <taxon>Agaricales</taxon>
        <taxon>Schizophyllaceae</taxon>
        <taxon>Schizophyllum</taxon>
    </lineage>
</organism>
<dbReference type="HOGENOM" id="CLU_2198504_0_0_1"/>
<name>D8Q255_SCHCM</name>
<reference evidence="2 3" key="1">
    <citation type="journal article" date="2010" name="Nat. Biotechnol.">
        <title>Genome sequence of the model mushroom Schizophyllum commune.</title>
        <authorList>
            <person name="Ohm R.A."/>
            <person name="de Jong J.F."/>
            <person name="Lugones L.G."/>
            <person name="Aerts A."/>
            <person name="Kothe E."/>
            <person name="Stajich J.E."/>
            <person name="de Vries R.P."/>
            <person name="Record E."/>
            <person name="Levasseur A."/>
            <person name="Baker S.E."/>
            <person name="Bartholomew K.A."/>
            <person name="Coutinho P.M."/>
            <person name="Erdmann S."/>
            <person name="Fowler T.J."/>
            <person name="Gathman A.C."/>
            <person name="Lombard V."/>
            <person name="Henrissat B."/>
            <person name="Knabe N."/>
            <person name="Kuees U."/>
            <person name="Lilly W.W."/>
            <person name="Lindquist E."/>
            <person name="Lucas S."/>
            <person name="Magnuson J.K."/>
            <person name="Piumi F."/>
            <person name="Raudaskoski M."/>
            <person name="Salamov A."/>
            <person name="Schmutz J."/>
            <person name="Schwarze F.W.M.R."/>
            <person name="vanKuyk P.A."/>
            <person name="Horton J.S."/>
            <person name="Grigoriev I.V."/>
            <person name="Woesten H.A.B."/>
        </authorList>
    </citation>
    <scope>NUCLEOTIDE SEQUENCE [LARGE SCALE GENOMIC DNA]</scope>
    <source>
        <strain evidence="3">H4-8 / FGSC 9210</strain>
    </source>
</reference>
<keyword evidence="1" id="KW-0812">Transmembrane</keyword>